<dbReference type="SUPFAM" id="SSF55874">
    <property type="entry name" value="ATPase domain of HSP90 chaperone/DNA topoisomerase II/histidine kinase"/>
    <property type="match status" value="1"/>
</dbReference>
<keyword evidence="4" id="KW-0597">Phosphoprotein</keyword>
<dbReference type="PROSITE" id="PS50109">
    <property type="entry name" value="HIS_KIN"/>
    <property type="match status" value="1"/>
</dbReference>
<proteinExistence type="predicted"/>
<keyword evidence="9 10" id="KW-0472">Membrane</keyword>
<reference evidence="12 13" key="1">
    <citation type="submission" date="2024-03" db="EMBL/GenBank/DDBJ databases">
        <title>Community enrichment and isolation of bacterial strains for fucoidan degradation.</title>
        <authorList>
            <person name="Sichert A."/>
        </authorList>
    </citation>
    <scope>NUCLEOTIDE SEQUENCE [LARGE SCALE GENOMIC DNA]</scope>
    <source>
        <strain evidence="12 13">AS76</strain>
    </source>
</reference>
<keyword evidence="7 12" id="KW-0418">Kinase</keyword>
<organism evidence="12 13">
    <name type="scientific">Neptuniibacter pectenicola</name>
    <dbReference type="NCBI Taxonomy" id="1806669"/>
    <lineage>
        <taxon>Bacteria</taxon>
        <taxon>Pseudomonadati</taxon>
        <taxon>Pseudomonadota</taxon>
        <taxon>Gammaproteobacteria</taxon>
        <taxon>Oceanospirillales</taxon>
        <taxon>Oceanospirillaceae</taxon>
        <taxon>Neptuniibacter</taxon>
    </lineage>
</organism>
<comment type="caution">
    <text evidence="12">The sequence shown here is derived from an EMBL/GenBank/DDBJ whole genome shotgun (WGS) entry which is preliminary data.</text>
</comment>
<evidence type="ECO:0000256" key="3">
    <source>
        <dbReference type="ARBA" id="ARBA00012438"/>
    </source>
</evidence>
<evidence type="ECO:0000256" key="2">
    <source>
        <dbReference type="ARBA" id="ARBA00004370"/>
    </source>
</evidence>
<dbReference type="InterPro" id="IPR003594">
    <property type="entry name" value="HATPase_dom"/>
</dbReference>
<dbReference type="Proteomes" id="UP001449225">
    <property type="component" value="Unassembled WGS sequence"/>
</dbReference>
<evidence type="ECO:0000256" key="5">
    <source>
        <dbReference type="ARBA" id="ARBA00022679"/>
    </source>
</evidence>
<keyword evidence="8 10" id="KW-1133">Transmembrane helix</keyword>
<evidence type="ECO:0000256" key="7">
    <source>
        <dbReference type="ARBA" id="ARBA00022777"/>
    </source>
</evidence>
<evidence type="ECO:0000256" key="8">
    <source>
        <dbReference type="ARBA" id="ARBA00022989"/>
    </source>
</evidence>
<dbReference type="SMART" id="SM00387">
    <property type="entry name" value="HATPase_c"/>
    <property type="match status" value="1"/>
</dbReference>
<evidence type="ECO:0000313" key="12">
    <source>
        <dbReference type="EMBL" id="MEM5538024.1"/>
    </source>
</evidence>
<dbReference type="PANTHER" id="PTHR45436">
    <property type="entry name" value="SENSOR HISTIDINE KINASE YKOH"/>
    <property type="match status" value="1"/>
</dbReference>
<evidence type="ECO:0000313" key="13">
    <source>
        <dbReference type="Proteomes" id="UP001449225"/>
    </source>
</evidence>
<dbReference type="GO" id="GO:0004673">
    <property type="term" value="F:protein histidine kinase activity"/>
    <property type="evidence" value="ECO:0007669"/>
    <property type="project" value="UniProtKB-EC"/>
</dbReference>
<protein>
    <recommendedName>
        <fullName evidence="3">histidine kinase</fullName>
        <ecNumber evidence="3">2.7.13.3</ecNumber>
    </recommendedName>
</protein>
<dbReference type="SUPFAM" id="SSF47384">
    <property type="entry name" value="Homodimeric domain of signal transducing histidine kinase"/>
    <property type="match status" value="1"/>
</dbReference>
<dbReference type="Pfam" id="PF02518">
    <property type="entry name" value="HATPase_c"/>
    <property type="match status" value="1"/>
</dbReference>
<evidence type="ECO:0000256" key="9">
    <source>
        <dbReference type="ARBA" id="ARBA00023136"/>
    </source>
</evidence>
<evidence type="ECO:0000256" key="1">
    <source>
        <dbReference type="ARBA" id="ARBA00000085"/>
    </source>
</evidence>
<dbReference type="Gene3D" id="3.30.565.10">
    <property type="entry name" value="Histidine kinase-like ATPase, C-terminal domain"/>
    <property type="match status" value="1"/>
</dbReference>
<dbReference type="Gene3D" id="1.10.287.130">
    <property type="match status" value="1"/>
</dbReference>
<evidence type="ECO:0000256" key="6">
    <source>
        <dbReference type="ARBA" id="ARBA00022692"/>
    </source>
</evidence>
<feature type="domain" description="Histidine kinase" evidence="11">
    <location>
        <begin position="230"/>
        <end position="433"/>
    </location>
</feature>
<evidence type="ECO:0000256" key="10">
    <source>
        <dbReference type="SAM" id="Phobius"/>
    </source>
</evidence>
<dbReference type="EC" id="2.7.13.3" evidence="3"/>
<comment type="subcellular location">
    <subcellularLocation>
        <location evidence="2">Membrane</location>
    </subcellularLocation>
</comment>
<dbReference type="InterPro" id="IPR004358">
    <property type="entry name" value="Sig_transdc_His_kin-like_C"/>
</dbReference>
<dbReference type="InterPro" id="IPR050428">
    <property type="entry name" value="TCS_sensor_his_kinase"/>
</dbReference>
<dbReference type="InterPro" id="IPR036097">
    <property type="entry name" value="HisK_dim/P_sf"/>
</dbReference>
<keyword evidence="13" id="KW-1185">Reference proteome</keyword>
<dbReference type="PRINTS" id="PR00344">
    <property type="entry name" value="BCTRLSENSOR"/>
</dbReference>
<dbReference type="InterPro" id="IPR036890">
    <property type="entry name" value="HATPase_C_sf"/>
</dbReference>
<gene>
    <name evidence="12" type="ORF">WNY58_16700</name>
</gene>
<evidence type="ECO:0000256" key="4">
    <source>
        <dbReference type="ARBA" id="ARBA00022553"/>
    </source>
</evidence>
<dbReference type="EMBL" id="JBBMRA010000028">
    <property type="protein sequence ID" value="MEM5538024.1"/>
    <property type="molecule type" value="Genomic_DNA"/>
</dbReference>
<dbReference type="InterPro" id="IPR005467">
    <property type="entry name" value="His_kinase_dom"/>
</dbReference>
<evidence type="ECO:0000259" key="11">
    <source>
        <dbReference type="PROSITE" id="PS50109"/>
    </source>
</evidence>
<feature type="transmembrane region" description="Helical" evidence="10">
    <location>
        <begin position="12"/>
        <end position="30"/>
    </location>
</feature>
<keyword evidence="5 12" id="KW-0808">Transferase</keyword>
<accession>A0ABU9TXP0</accession>
<dbReference type="RefSeq" id="WP_342855136.1">
    <property type="nucleotide sequence ID" value="NZ_JBBMRA010000028.1"/>
</dbReference>
<sequence length="434" mass="48907">MISIEKLLLKRFIIVVTIITVSLGVLNHWWAERIYLNVLTQQLEHESEALLKHLQKTKPNNLSTVSLNLPQHSSHLYYIESSASSWSSAPKLISDLPIKTWLNTEGIYQYEKNSGENFLILSKRHTDGFNLIVMQDITASLVELEQSHLSMLLVVILSFALLMYLQRKVIRETFSKITPVYQQIEAIQRGEKAKLIVPNIAEISPLAKAINQLLGYLESRNERSKNAIGNLSHALKTPVAVIRQIIEQNDSGLSTENRLRLTDQINQLNFIINGELKRARISGRGSQKQSFSLSDTVNNLSSTLTLIYPDKKINFILKISEKAYFPGDKSDFLELLGNLMDNAAKWCAHQVTIEISIQSGMFYLQVVDDGPGYNESDIPSILERGVRLDEQAPGHGLGLNIVSNIVQQYIGQLQINNAVPHGCRVQIRIPLDFS</sequence>
<name>A0ABU9TXP0_9GAMM</name>
<comment type="catalytic activity">
    <reaction evidence="1">
        <text>ATP + protein L-histidine = ADP + protein N-phospho-L-histidine.</text>
        <dbReference type="EC" id="2.7.13.3"/>
    </reaction>
</comment>
<dbReference type="PANTHER" id="PTHR45436:SF5">
    <property type="entry name" value="SENSOR HISTIDINE KINASE TRCS"/>
    <property type="match status" value="1"/>
</dbReference>
<keyword evidence="6 10" id="KW-0812">Transmembrane</keyword>